<dbReference type="Proteomes" id="UP000218327">
    <property type="component" value="Unassembled WGS sequence"/>
</dbReference>
<evidence type="ECO:0000313" key="2">
    <source>
        <dbReference type="EMBL" id="PCJ24972.1"/>
    </source>
</evidence>
<gene>
    <name evidence="2" type="ORF">COA96_08230</name>
</gene>
<dbReference type="EMBL" id="NVVJ01000021">
    <property type="protein sequence ID" value="PCJ24972.1"/>
    <property type="molecule type" value="Genomic_DNA"/>
</dbReference>
<accession>A0A2A5B0G0</accession>
<dbReference type="InterPro" id="IPR002634">
    <property type="entry name" value="BolA"/>
</dbReference>
<organism evidence="2 3">
    <name type="scientific">SAR86 cluster bacterium</name>
    <dbReference type="NCBI Taxonomy" id="2030880"/>
    <lineage>
        <taxon>Bacteria</taxon>
        <taxon>Pseudomonadati</taxon>
        <taxon>Pseudomonadota</taxon>
        <taxon>Gammaproteobacteria</taxon>
        <taxon>SAR86 cluster</taxon>
    </lineage>
</organism>
<dbReference type="GO" id="GO:0051301">
    <property type="term" value="P:cell division"/>
    <property type="evidence" value="ECO:0007669"/>
    <property type="project" value="UniProtKB-KW"/>
</dbReference>
<dbReference type="AlphaFoldDB" id="A0A2A5B0G0"/>
<reference evidence="3" key="1">
    <citation type="submission" date="2017-08" db="EMBL/GenBank/DDBJ databases">
        <title>A dynamic microbial community with high functional redundancy inhabits the cold, oxic subseafloor aquifer.</title>
        <authorList>
            <person name="Tully B.J."/>
            <person name="Wheat C.G."/>
            <person name="Glazer B.T."/>
            <person name="Huber J.A."/>
        </authorList>
    </citation>
    <scope>NUCLEOTIDE SEQUENCE [LARGE SCALE GENOMIC DNA]</scope>
</reference>
<sequence length="78" mass="8435">MEASLITDILTNEFSDCSISVEGGDGKYLVTAVGDVFEGLNAVRRQQAIYKVLNEHIKSGAIHAVTMKLMTNTENSTS</sequence>
<protein>
    <submittedName>
        <fullName evidence="2">Cell division protein BolA</fullName>
    </submittedName>
</protein>
<comment type="caution">
    <text evidence="2">The sequence shown here is derived from an EMBL/GenBank/DDBJ whole genome shotgun (WGS) entry which is preliminary data.</text>
</comment>
<name>A0A2A5B0G0_9GAMM</name>
<evidence type="ECO:0000313" key="3">
    <source>
        <dbReference type="Proteomes" id="UP000218327"/>
    </source>
</evidence>
<dbReference type="PIRSF" id="PIRSF003113">
    <property type="entry name" value="BolA"/>
    <property type="match status" value="1"/>
</dbReference>
<comment type="similarity">
    <text evidence="1">Belongs to the BolA/IbaG family.</text>
</comment>
<keyword evidence="2" id="KW-0132">Cell division</keyword>
<dbReference type="SUPFAM" id="SSF82657">
    <property type="entry name" value="BolA-like"/>
    <property type="match status" value="1"/>
</dbReference>
<dbReference type="Gene3D" id="3.30.300.90">
    <property type="entry name" value="BolA-like"/>
    <property type="match status" value="1"/>
</dbReference>
<dbReference type="Pfam" id="PF01722">
    <property type="entry name" value="BolA"/>
    <property type="match status" value="1"/>
</dbReference>
<proteinExistence type="inferred from homology"/>
<evidence type="ECO:0000256" key="1">
    <source>
        <dbReference type="RuleBase" id="RU003860"/>
    </source>
</evidence>
<keyword evidence="2" id="KW-0131">Cell cycle</keyword>
<dbReference type="InterPro" id="IPR036065">
    <property type="entry name" value="BolA-like_sf"/>
</dbReference>